<gene>
    <name evidence="2" type="primary">P0689B12.16</name>
</gene>
<feature type="signal peptide" evidence="1">
    <location>
        <begin position="1"/>
        <end position="19"/>
    </location>
</feature>
<protein>
    <submittedName>
        <fullName evidence="2">Uncharacterized protein</fullName>
    </submittedName>
</protein>
<keyword evidence="1" id="KW-0732">Signal</keyword>
<dbReference type="Proteomes" id="UP000000763">
    <property type="component" value="Chromosome 2"/>
</dbReference>
<reference evidence="3" key="2">
    <citation type="journal article" date="2008" name="Nucleic Acids Res.">
        <title>The rice annotation project database (RAP-DB): 2008 update.</title>
        <authorList>
            <consortium name="The rice annotation project (RAP)"/>
        </authorList>
    </citation>
    <scope>GENOME REANNOTATION</scope>
    <source>
        <strain evidence="3">cv. Nipponbare</strain>
    </source>
</reference>
<feature type="chain" id="PRO_5004271101" evidence="1">
    <location>
        <begin position="20"/>
        <end position="275"/>
    </location>
</feature>
<evidence type="ECO:0000256" key="1">
    <source>
        <dbReference type="SAM" id="SignalP"/>
    </source>
</evidence>
<dbReference type="AlphaFoldDB" id="Q69SK3"/>
<evidence type="ECO:0000313" key="3">
    <source>
        <dbReference type="Proteomes" id="UP000000763"/>
    </source>
</evidence>
<reference evidence="3" key="1">
    <citation type="journal article" date="2005" name="Nature">
        <title>The map-based sequence of the rice genome.</title>
        <authorList>
            <consortium name="International rice genome sequencing project (IRGSP)"/>
            <person name="Matsumoto T."/>
            <person name="Wu J."/>
            <person name="Kanamori H."/>
            <person name="Katayose Y."/>
            <person name="Fujisawa M."/>
            <person name="Namiki N."/>
            <person name="Mizuno H."/>
            <person name="Yamamoto K."/>
            <person name="Antonio B.A."/>
            <person name="Baba T."/>
            <person name="Sakata K."/>
            <person name="Nagamura Y."/>
            <person name="Aoki H."/>
            <person name="Arikawa K."/>
            <person name="Arita K."/>
            <person name="Bito T."/>
            <person name="Chiden Y."/>
            <person name="Fujitsuka N."/>
            <person name="Fukunaka R."/>
            <person name="Hamada M."/>
            <person name="Harada C."/>
            <person name="Hayashi A."/>
            <person name="Hijishita S."/>
            <person name="Honda M."/>
            <person name="Hosokawa S."/>
            <person name="Ichikawa Y."/>
            <person name="Idonuma A."/>
            <person name="Iijima M."/>
            <person name="Ikeda M."/>
            <person name="Ikeno M."/>
            <person name="Ito K."/>
            <person name="Ito S."/>
            <person name="Ito T."/>
            <person name="Ito Y."/>
            <person name="Ito Y."/>
            <person name="Iwabuchi A."/>
            <person name="Kamiya K."/>
            <person name="Karasawa W."/>
            <person name="Kurita K."/>
            <person name="Katagiri S."/>
            <person name="Kikuta A."/>
            <person name="Kobayashi H."/>
            <person name="Kobayashi N."/>
            <person name="Machita K."/>
            <person name="Maehara T."/>
            <person name="Masukawa M."/>
            <person name="Mizubayashi T."/>
            <person name="Mukai Y."/>
            <person name="Nagasaki H."/>
            <person name="Nagata Y."/>
            <person name="Naito S."/>
            <person name="Nakashima M."/>
            <person name="Nakama Y."/>
            <person name="Nakamichi Y."/>
            <person name="Nakamura M."/>
            <person name="Meguro A."/>
            <person name="Negishi M."/>
            <person name="Ohta I."/>
            <person name="Ohta T."/>
            <person name="Okamoto M."/>
            <person name="Ono N."/>
            <person name="Saji S."/>
            <person name="Sakaguchi M."/>
            <person name="Sakai K."/>
            <person name="Shibata M."/>
            <person name="Shimokawa T."/>
            <person name="Song J."/>
            <person name="Takazaki Y."/>
            <person name="Terasawa K."/>
            <person name="Tsugane M."/>
            <person name="Tsuji K."/>
            <person name="Ueda S."/>
            <person name="Waki K."/>
            <person name="Yamagata H."/>
            <person name="Yamamoto M."/>
            <person name="Yamamoto S."/>
            <person name="Yamane H."/>
            <person name="Yoshiki S."/>
            <person name="Yoshihara R."/>
            <person name="Yukawa K."/>
            <person name="Zhong H."/>
            <person name="Yano M."/>
            <person name="Yuan Q."/>
            <person name="Ouyang S."/>
            <person name="Liu J."/>
            <person name="Jones K.M."/>
            <person name="Gansberger K."/>
            <person name="Moffat K."/>
            <person name="Hill J."/>
            <person name="Bera J."/>
            <person name="Fadrosh D."/>
            <person name="Jin S."/>
            <person name="Johri S."/>
            <person name="Kim M."/>
            <person name="Overton L."/>
            <person name="Reardon M."/>
            <person name="Tsitrin T."/>
            <person name="Vuong H."/>
            <person name="Weaver B."/>
            <person name="Ciecko A."/>
            <person name="Tallon L."/>
            <person name="Jackson J."/>
            <person name="Pai G."/>
            <person name="Aken S.V."/>
            <person name="Utterback T."/>
            <person name="Reidmuller S."/>
            <person name="Feldblyum T."/>
            <person name="Hsiao J."/>
            <person name="Zismann V."/>
            <person name="Iobst S."/>
            <person name="de Vazeille A.R."/>
            <person name="Buell C.R."/>
            <person name="Ying K."/>
            <person name="Li Y."/>
            <person name="Lu T."/>
            <person name="Huang Y."/>
            <person name="Zhao Q."/>
            <person name="Feng Q."/>
            <person name="Zhang L."/>
            <person name="Zhu J."/>
            <person name="Weng Q."/>
            <person name="Mu J."/>
            <person name="Lu Y."/>
            <person name="Fan D."/>
            <person name="Liu Y."/>
            <person name="Guan J."/>
            <person name="Zhang Y."/>
            <person name="Yu S."/>
            <person name="Liu X."/>
            <person name="Zhang Y."/>
            <person name="Hong G."/>
            <person name="Han B."/>
            <person name="Choisne N."/>
            <person name="Demange N."/>
            <person name="Orjeda G."/>
            <person name="Samain S."/>
            <person name="Cattolico L."/>
            <person name="Pelletier E."/>
            <person name="Couloux A."/>
            <person name="Segurens B."/>
            <person name="Wincker P."/>
            <person name="D'Hont A."/>
            <person name="Scarpelli C."/>
            <person name="Weissenbach J."/>
            <person name="Salanoubat M."/>
            <person name="Quetier F."/>
            <person name="Yu Y."/>
            <person name="Kim H.R."/>
            <person name="Rambo T."/>
            <person name="Currie J."/>
            <person name="Collura K."/>
            <person name="Luo M."/>
            <person name="Yang T."/>
            <person name="Ammiraju J.S.S."/>
            <person name="Engler F."/>
            <person name="Soderlund C."/>
            <person name="Wing R.A."/>
            <person name="Palmer L.E."/>
            <person name="de la Bastide M."/>
            <person name="Spiegel L."/>
            <person name="Nascimento L."/>
            <person name="Zutavern T."/>
            <person name="O'Shaughnessy A."/>
            <person name="Dike S."/>
            <person name="Dedhia N."/>
            <person name="Preston R."/>
            <person name="Balija V."/>
            <person name="McCombie W.R."/>
            <person name="Chow T."/>
            <person name="Chen H."/>
            <person name="Chung M."/>
            <person name="Chen C."/>
            <person name="Shaw J."/>
            <person name="Wu H."/>
            <person name="Hsiao K."/>
            <person name="Chao Y."/>
            <person name="Chu M."/>
            <person name="Cheng C."/>
            <person name="Hour A."/>
            <person name="Lee P."/>
            <person name="Lin S."/>
            <person name="Lin Y."/>
            <person name="Liou J."/>
            <person name="Liu S."/>
            <person name="Hsing Y."/>
            <person name="Raghuvanshi S."/>
            <person name="Mohanty A."/>
            <person name="Bharti A.K."/>
            <person name="Gaur A."/>
            <person name="Gupta V."/>
            <person name="Kumar D."/>
            <person name="Ravi V."/>
            <person name="Vij S."/>
            <person name="Kapur A."/>
            <person name="Khurana P."/>
            <person name="Khurana P."/>
            <person name="Khurana J.P."/>
            <person name="Tyagi A.K."/>
            <person name="Gaikwad K."/>
            <person name="Singh A."/>
            <person name="Dalal V."/>
            <person name="Srivastava S."/>
            <person name="Dixit A."/>
            <person name="Pal A.K."/>
            <person name="Ghazi I.A."/>
            <person name="Yadav M."/>
            <person name="Pandit A."/>
            <person name="Bhargava A."/>
            <person name="Sureshbabu K."/>
            <person name="Batra K."/>
            <person name="Sharma T.R."/>
            <person name="Mohapatra T."/>
            <person name="Singh N.K."/>
            <person name="Messing J."/>
            <person name="Nelson A.B."/>
            <person name="Fuks G."/>
            <person name="Kavchok S."/>
            <person name="Keizer G."/>
            <person name="Linton E."/>
            <person name="Llaca V."/>
            <person name="Song R."/>
            <person name="Tanyolac B."/>
            <person name="Young S."/>
            <person name="Ho-Il K."/>
            <person name="Hahn J.H."/>
            <person name="Sangsakoo G."/>
            <person name="Vanavichit A."/>
            <person name="de Mattos Luiz.A.T."/>
            <person name="Zimmer P.D."/>
            <person name="Malone G."/>
            <person name="Dellagostin O."/>
            <person name="de Oliveira A.C."/>
            <person name="Bevan M."/>
            <person name="Bancroft I."/>
            <person name="Minx P."/>
            <person name="Cordum H."/>
            <person name="Wilson R."/>
            <person name="Cheng Z."/>
            <person name="Jin W."/>
            <person name="Jiang J."/>
            <person name="Leong S.A."/>
            <person name="Iwama H."/>
            <person name="Gojobori T."/>
            <person name="Itoh T."/>
            <person name="Niimura Y."/>
            <person name="Fujii Y."/>
            <person name="Habara T."/>
            <person name="Sakai H."/>
            <person name="Sato Y."/>
            <person name="Wilson G."/>
            <person name="Kumar K."/>
            <person name="McCouch S."/>
            <person name="Juretic N."/>
            <person name="Hoen D."/>
            <person name="Wright S."/>
            <person name="Bruskiewich R."/>
            <person name="Bureau T."/>
            <person name="Miyao A."/>
            <person name="Hirochika H."/>
            <person name="Nishikawa T."/>
            <person name="Kadowaki K."/>
            <person name="Sugiura M."/>
            <person name="Burr B."/>
            <person name="Sasaki T."/>
        </authorList>
    </citation>
    <scope>NUCLEOTIDE SEQUENCE [LARGE SCALE GENOMIC DNA]</scope>
    <source>
        <strain evidence="3">cv. Nipponbare</strain>
    </source>
</reference>
<sequence>MRLRTCFMLLPCWCREACCIWLVSERHTADTSELVMNNHIMCGIGVKKSVSRQHLKAPVWNRLANCSVREGAGAIDLSSKTRTATTTGFAWMATHTTRACNAAYSYLISSFYSKLSAQRGTLYKDPLLPFFNASCKTNRNADATLQVCNRDANANANAEAHGLPIGLTKTGPQYFVATPNSELQLPIIVRRKSRVIITVTDSFVSPKSSGVCLSTTNFLVLGKLFHNPLSNECIIDLVSRYELGLTDWWRREYGGLDFAYGTQQKTQASNDSVLL</sequence>
<dbReference type="EMBL" id="AP005056">
    <property type="protein sequence ID" value="BAD36029.1"/>
    <property type="molecule type" value="Genomic_DNA"/>
</dbReference>
<proteinExistence type="predicted"/>
<accession>Q69SK3</accession>
<organism evidence="2 3">
    <name type="scientific">Oryza sativa subsp. japonica</name>
    <name type="common">Rice</name>
    <dbReference type="NCBI Taxonomy" id="39947"/>
    <lineage>
        <taxon>Eukaryota</taxon>
        <taxon>Viridiplantae</taxon>
        <taxon>Streptophyta</taxon>
        <taxon>Embryophyta</taxon>
        <taxon>Tracheophyta</taxon>
        <taxon>Spermatophyta</taxon>
        <taxon>Magnoliopsida</taxon>
        <taxon>Liliopsida</taxon>
        <taxon>Poales</taxon>
        <taxon>Poaceae</taxon>
        <taxon>BOP clade</taxon>
        <taxon>Oryzoideae</taxon>
        <taxon>Oryzeae</taxon>
        <taxon>Oryzinae</taxon>
        <taxon>Oryza</taxon>
        <taxon>Oryza sativa</taxon>
    </lineage>
</organism>
<name>Q69SK3_ORYSJ</name>
<evidence type="ECO:0000313" key="2">
    <source>
        <dbReference type="EMBL" id="BAD36029.1"/>
    </source>
</evidence>